<dbReference type="GO" id="GO:0016853">
    <property type="term" value="F:isomerase activity"/>
    <property type="evidence" value="ECO:0007669"/>
    <property type="project" value="UniProtKB-KW"/>
</dbReference>
<proteinExistence type="predicted"/>
<dbReference type="Gene3D" id="6.20.390.20">
    <property type="match status" value="1"/>
</dbReference>
<dbReference type="GO" id="GO:0006635">
    <property type="term" value="P:fatty acid beta-oxidation"/>
    <property type="evidence" value="ECO:0007669"/>
    <property type="project" value="TreeGrafter"/>
</dbReference>
<dbReference type="InterPro" id="IPR029045">
    <property type="entry name" value="ClpP/crotonase-like_dom_sf"/>
</dbReference>
<dbReference type="PANTHER" id="PTHR11941:SF133">
    <property type="entry name" value="1,2-EPOXYPHENYLACETYL-COA ISOMERASE"/>
    <property type="match status" value="1"/>
</dbReference>
<reference evidence="1 2" key="1">
    <citation type="submission" date="2020-06" db="EMBL/GenBank/DDBJ databases">
        <title>Whole-genome sequence of Allochromatium humboldtianum DSM 21881, type strain.</title>
        <authorList>
            <person name="Kyndt J.A."/>
            <person name="Meyer T.E."/>
        </authorList>
    </citation>
    <scope>NUCLEOTIDE SEQUENCE [LARGE SCALE GENOMIC DNA]</scope>
    <source>
        <strain evidence="1 2">DSM 21881</strain>
    </source>
</reference>
<dbReference type="CDD" id="cd06558">
    <property type="entry name" value="crotonase-like"/>
    <property type="match status" value="1"/>
</dbReference>
<dbReference type="NCBIfam" id="NF005496">
    <property type="entry name" value="PRK07110.1"/>
    <property type="match status" value="1"/>
</dbReference>
<sequence length="258" mass="28628">MAPEGSTLSIQPPAIRLEWRKNGVAVVTMEDRDAKNTFSDAFSRGLSAVFREIAANAQARAVVIHGYDNYFCCGGTRDQLIRLAESRLNYTDILDFELLLRCEIPVIAAMQGHAIGGGLVFGAYADIIILAEECVYNTNFMHYGFTPGMGATFIIPHRLGQMLGWEMLLTGRNYRGAELRDRGAQLQVTRKSNVLDSALAQAENLAQKPTLSLRELKRRFVATIEADLATAIESELRMQSLTCPLAEVRERIDALYPL</sequence>
<dbReference type="EMBL" id="JABZEO010000008">
    <property type="protein sequence ID" value="NVZ10124.1"/>
    <property type="molecule type" value="Genomic_DNA"/>
</dbReference>
<name>A0A850R8D8_9GAMM</name>
<accession>A0A850R8D8</accession>
<dbReference type="Proteomes" id="UP000592294">
    <property type="component" value="Unassembled WGS sequence"/>
</dbReference>
<keyword evidence="1" id="KW-0413">Isomerase</keyword>
<dbReference type="PANTHER" id="PTHR11941">
    <property type="entry name" value="ENOYL-COA HYDRATASE-RELATED"/>
    <property type="match status" value="1"/>
</dbReference>
<dbReference type="InterPro" id="IPR001753">
    <property type="entry name" value="Enoyl-CoA_hydra/iso"/>
</dbReference>
<dbReference type="Gene3D" id="3.90.226.10">
    <property type="entry name" value="2-enoyl-CoA Hydratase, Chain A, domain 1"/>
    <property type="match status" value="1"/>
</dbReference>
<comment type="caution">
    <text evidence="1">The sequence shown here is derived from an EMBL/GenBank/DDBJ whole genome shotgun (WGS) entry which is preliminary data.</text>
</comment>
<protein>
    <submittedName>
        <fullName evidence="1">Enoyl-CoA hydratase/isomerase family protein</fullName>
    </submittedName>
</protein>
<organism evidence="1 2">
    <name type="scientific">Allochromatium humboldtianum</name>
    <dbReference type="NCBI Taxonomy" id="504901"/>
    <lineage>
        <taxon>Bacteria</taxon>
        <taxon>Pseudomonadati</taxon>
        <taxon>Pseudomonadota</taxon>
        <taxon>Gammaproteobacteria</taxon>
        <taxon>Chromatiales</taxon>
        <taxon>Chromatiaceae</taxon>
        <taxon>Allochromatium</taxon>
    </lineage>
</organism>
<evidence type="ECO:0000313" key="1">
    <source>
        <dbReference type="EMBL" id="NVZ10124.1"/>
    </source>
</evidence>
<dbReference type="AlphaFoldDB" id="A0A850R8D8"/>
<keyword evidence="2" id="KW-1185">Reference proteome</keyword>
<dbReference type="Pfam" id="PF00378">
    <property type="entry name" value="ECH_1"/>
    <property type="match status" value="1"/>
</dbReference>
<evidence type="ECO:0000313" key="2">
    <source>
        <dbReference type="Proteomes" id="UP000592294"/>
    </source>
</evidence>
<gene>
    <name evidence="1" type="ORF">HW932_12720</name>
</gene>
<dbReference type="SUPFAM" id="SSF52096">
    <property type="entry name" value="ClpP/crotonase"/>
    <property type="match status" value="1"/>
</dbReference>